<evidence type="ECO:0000256" key="9">
    <source>
        <dbReference type="SAM" id="Phobius"/>
    </source>
</evidence>
<dbReference type="EMBL" id="RYYV01000006">
    <property type="protein sequence ID" value="RUL75962.1"/>
    <property type="molecule type" value="Genomic_DNA"/>
</dbReference>
<evidence type="ECO:0000256" key="1">
    <source>
        <dbReference type="ARBA" id="ARBA00004651"/>
    </source>
</evidence>
<feature type="transmembrane region" description="Helical" evidence="9">
    <location>
        <begin position="94"/>
        <end position="119"/>
    </location>
</feature>
<dbReference type="Gene3D" id="1.20.1740.10">
    <property type="entry name" value="Amino acid/polyamine transporter I"/>
    <property type="match status" value="1"/>
</dbReference>
<feature type="transmembrane region" description="Helical" evidence="9">
    <location>
        <begin position="351"/>
        <end position="372"/>
    </location>
</feature>
<feature type="transmembrane region" description="Helical" evidence="9">
    <location>
        <begin position="160"/>
        <end position="182"/>
    </location>
</feature>
<feature type="transmembrane region" description="Helical" evidence="9">
    <location>
        <begin position="125"/>
        <end position="148"/>
    </location>
</feature>
<evidence type="ECO:0000256" key="4">
    <source>
        <dbReference type="ARBA" id="ARBA00022475"/>
    </source>
</evidence>
<dbReference type="Pfam" id="PF13520">
    <property type="entry name" value="AA_permease_2"/>
    <property type="match status" value="1"/>
</dbReference>
<keyword evidence="6 9" id="KW-1133">Transmembrane helix</keyword>
<accession>A0A432M6K9</accession>
<evidence type="ECO:0000256" key="8">
    <source>
        <dbReference type="ARBA" id="ARBA00045636"/>
    </source>
</evidence>
<evidence type="ECO:0000256" key="2">
    <source>
        <dbReference type="ARBA" id="ARBA00008220"/>
    </source>
</evidence>
<feature type="transmembrane region" description="Helical" evidence="9">
    <location>
        <begin position="279"/>
        <end position="306"/>
    </location>
</feature>
<feature type="transmembrane region" description="Helical" evidence="9">
    <location>
        <begin position="327"/>
        <end position="345"/>
    </location>
</feature>
<dbReference type="OrthoDB" id="9771067at2"/>
<comment type="caution">
    <text evidence="10">The sequence shown here is derived from an EMBL/GenBank/DDBJ whole genome shotgun (WGS) entry which is preliminary data.</text>
</comment>
<keyword evidence="11" id="KW-1185">Reference proteome</keyword>
<dbReference type="InterPro" id="IPR050367">
    <property type="entry name" value="APC_superfamily"/>
</dbReference>
<gene>
    <name evidence="10" type="ORF">EKH80_09565</name>
</gene>
<evidence type="ECO:0000256" key="3">
    <source>
        <dbReference type="ARBA" id="ARBA00021069"/>
    </source>
</evidence>
<reference evidence="10 11" key="1">
    <citation type="submission" date="2018-12" db="EMBL/GenBank/DDBJ databases">
        <title>Dyella dinghuensis sp. nov. DHOA06 and Dyella choica sp. nov. 4M-K27, isolated from forest soil.</title>
        <authorList>
            <person name="Qiu L.-H."/>
            <person name="Gao Z.-H."/>
        </authorList>
    </citation>
    <scope>NUCLEOTIDE SEQUENCE [LARGE SCALE GENOMIC DNA]</scope>
    <source>
        <strain evidence="10 11">4M-K27</strain>
    </source>
</reference>
<feature type="transmembrane region" description="Helical" evidence="9">
    <location>
        <begin position="384"/>
        <end position="410"/>
    </location>
</feature>
<comment type="similarity">
    <text evidence="2">Belongs to the amino acid-polyamine-organocation (APC) superfamily. Basic amino acid/polyamine antiporter (APA) (TC 2.A.3.2) family.</text>
</comment>
<feature type="transmembrane region" description="Helical" evidence="9">
    <location>
        <begin position="46"/>
        <end position="73"/>
    </location>
</feature>
<evidence type="ECO:0000256" key="7">
    <source>
        <dbReference type="ARBA" id="ARBA00023136"/>
    </source>
</evidence>
<comment type="subcellular location">
    <subcellularLocation>
        <location evidence="1">Cell membrane</location>
        <topology evidence="1">Multi-pass membrane protein</topology>
    </subcellularLocation>
</comment>
<feature type="transmembrane region" description="Helical" evidence="9">
    <location>
        <begin position="202"/>
        <end position="220"/>
    </location>
</feature>
<keyword evidence="7 9" id="KW-0472">Membrane</keyword>
<dbReference type="PANTHER" id="PTHR42770:SF18">
    <property type="entry name" value="ARGININE_AGMATINE ANTIPORTER"/>
    <property type="match status" value="1"/>
</dbReference>
<comment type="function">
    <text evidence="8">Major component of the acid-resistance (AR) system allowing enteric pathogens to survive the acidic environment in the stomach. Exchanges extracellular arginine for its intracellular decarboxylation product agmatine (Agm) thereby expelling intracellular protons. Probably undergoes several conformational states in order to translocate the substrate across the membrane; keeps the substrate accessible to only 1 side of the membrane at a time by opening and closing 3 membrane-internal gates.</text>
</comment>
<dbReference type="RefSeq" id="WP_126684527.1">
    <property type="nucleotide sequence ID" value="NZ_RYYV01000006.1"/>
</dbReference>
<proteinExistence type="inferred from homology"/>
<feature type="transmembrane region" description="Helical" evidence="9">
    <location>
        <begin position="232"/>
        <end position="259"/>
    </location>
</feature>
<evidence type="ECO:0000256" key="6">
    <source>
        <dbReference type="ARBA" id="ARBA00022989"/>
    </source>
</evidence>
<dbReference type="InterPro" id="IPR002293">
    <property type="entry name" value="AA/rel_permease1"/>
</dbReference>
<protein>
    <recommendedName>
        <fullName evidence="3">Arginine/agmatine antiporter</fullName>
    </recommendedName>
</protein>
<feature type="transmembrane region" description="Helical" evidence="9">
    <location>
        <begin position="21"/>
        <end position="40"/>
    </location>
</feature>
<name>A0A432M6K9_9GAMM</name>
<dbReference type="Proteomes" id="UP000274358">
    <property type="component" value="Unassembled WGS sequence"/>
</dbReference>
<evidence type="ECO:0000313" key="11">
    <source>
        <dbReference type="Proteomes" id="UP000274358"/>
    </source>
</evidence>
<dbReference type="GO" id="GO:0022857">
    <property type="term" value="F:transmembrane transporter activity"/>
    <property type="evidence" value="ECO:0007669"/>
    <property type="project" value="InterPro"/>
</dbReference>
<dbReference type="GO" id="GO:0005886">
    <property type="term" value="C:plasma membrane"/>
    <property type="evidence" value="ECO:0007669"/>
    <property type="project" value="UniProtKB-SubCell"/>
</dbReference>
<dbReference type="AlphaFoldDB" id="A0A432M6K9"/>
<keyword evidence="5 9" id="KW-0812">Transmembrane</keyword>
<organism evidence="10 11">
    <name type="scientific">Dyella choica</name>
    <dbReference type="NCBI Taxonomy" id="1927959"/>
    <lineage>
        <taxon>Bacteria</taxon>
        <taxon>Pseudomonadati</taxon>
        <taxon>Pseudomonadota</taxon>
        <taxon>Gammaproteobacteria</taxon>
        <taxon>Lysobacterales</taxon>
        <taxon>Rhodanobacteraceae</taxon>
        <taxon>Dyella</taxon>
    </lineage>
</organism>
<evidence type="ECO:0000256" key="5">
    <source>
        <dbReference type="ARBA" id="ARBA00022692"/>
    </source>
</evidence>
<dbReference type="PANTHER" id="PTHR42770">
    <property type="entry name" value="AMINO ACID TRANSPORTER-RELATED"/>
    <property type="match status" value="1"/>
</dbReference>
<feature type="transmembrane region" description="Helical" evidence="9">
    <location>
        <begin position="416"/>
        <end position="434"/>
    </location>
</feature>
<keyword evidence="4" id="KW-1003">Cell membrane</keyword>
<dbReference type="PIRSF" id="PIRSF006060">
    <property type="entry name" value="AA_transporter"/>
    <property type="match status" value="1"/>
</dbReference>
<sequence length="441" mass="46316">MARIEPIAQPKSTGLVRDVRRWDAVAVAVNGMIGAGIFGLPSTAYALIGVYSLLALALSAVLTWLLALCYAEVSSRFKQTGGPYLYAKRGLGPFLGLEAGWLYWLARVLTIASVCNLLADYLGYFVPGAATGLPRAVIVCAAIAIMTLTNLAGVRTSTTVTNVFTVGKLVPLLLFALVGLFFLDFDRFAVPSHVEPTSFGKAILLLFFSFSGFERVSIIAGEARDPRRDVPFALLASVGIVAVVYILILFVCIGTLPHLAQSTRPLAEASSLVLGGTGAAIVVLGAIVSIAGNLNGALLVAPRVLYAMAEQKQLPSMFAATHSRLRTPHVAILCTALASGAFTLNSSFVSALTFASMAYLTAHIATVLSMLIMRHSKDVDPATFTVGPGGVVVACVALAFCIGLIASSSASELRDLVVAAVVGLVIYFAHVWSLQHATKSP</sequence>
<evidence type="ECO:0000313" key="10">
    <source>
        <dbReference type="EMBL" id="RUL75962.1"/>
    </source>
</evidence>